<dbReference type="eggNOG" id="COG0457">
    <property type="taxonomic scope" value="Bacteria"/>
</dbReference>
<dbReference type="PANTHER" id="PTHR30329">
    <property type="entry name" value="STATOR ELEMENT OF FLAGELLAR MOTOR COMPLEX"/>
    <property type="match status" value="1"/>
</dbReference>
<dbReference type="Gene3D" id="3.30.1330.60">
    <property type="entry name" value="OmpA-like domain"/>
    <property type="match status" value="1"/>
</dbReference>
<dbReference type="PANTHER" id="PTHR30329:SF21">
    <property type="entry name" value="LIPOPROTEIN YIAD-RELATED"/>
    <property type="match status" value="1"/>
</dbReference>
<dbReference type="Pfam" id="PF07676">
    <property type="entry name" value="PD40"/>
    <property type="match status" value="2"/>
</dbReference>
<dbReference type="PROSITE" id="PS51123">
    <property type="entry name" value="OMPA_2"/>
    <property type="match status" value="1"/>
</dbReference>
<dbReference type="OrthoDB" id="9809364at2"/>
<dbReference type="SUPFAM" id="SSF103088">
    <property type="entry name" value="OmpA-like"/>
    <property type="match status" value="1"/>
</dbReference>
<evidence type="ECO:0000256" key="3">
    <source>
        <dbReference type="ARBA" id="ARBA00023237"/>
    </source>
</evidence>
<dbReference type="PRINTS" id="PR01021">
    <property type="entry name" value="OMPADOMAIN"/>
</dbReference>
<keyword evidence="2 4" id="KW-0472">Membrane</keyword>
<name>A0A085ZEN8_9FLAO</name>
<comment type="caution">
    <text evidence="6">The sequence shown here is derived from an EMBL/GenBank/DDBJ whole genome shotgun (WGS) entry which is preliminary data.</text>
</comment>
<sequence>MKKYSILFITIACLSAFKSYTQESKINAANKDYNSLAYKDAVKSYERAAEKGYKSEEMFKKLGNSYYFNSDYEAAARWYGELFAMDSAAGSEYYYRYAQCLKSIGQWDKADKIMDEFNTMYKKDSRGKLYKENINYLDQVKANSGRYTIEDAGINSKYSDYSAIVHNNKIYFASARDTGNFSKRKHKWNNEYFTNLYEADLDSSKVKKIKSVVNSKFHESSPVFTKDGRTVYFTRNNYVNGKRGRDENKVTLVKIYKASFENNKWTNIVSVPFNSDNYSTGHPALSADEKTLYFSSNMPGSFGQSDIYKVSINGSGGYGNPQNLGKNINTEGKETFPYVTSENEIYFASDGYPGLGGLDVFVGKIEDNGIISNIQNLGSDINSPKDDFAYIIDPVTRKGYFSSNKDGGHGSDDIYKFTETRKLKCIQNLEGIITDAESGTILPDTKVILYEKEQIKFTAVSDPEGFYSLPAACSKTYTIRTERRNYDKKEISVTIAALNGKTNVSIALNKSACQLIVGTDLAKCFGIKVIYFDLNKSDIVSQAASELEKILVALNENPTMKLDIRSHTDSRGSYKYNETLSDRRAKSTMQWLVSKGIDPDRLTAKGYGESKLINACSDGMKCSDEEHQENRRSEFIITHI</sequence>
<gene>
    <name evidence="6" type="ORF">IW19_22350</name>
</gene>
<dbReference type="AlphaFoldDB" id="A0A085ZEN8"/>
<dbReference type="Pfam" id="PF00691">
    <property type="entry name" value="OmpA"/>
    <property type="match status" value="1"/>
</dbReference>
<accession>A0A085ZEN8</accession>
<reference evidence="6 7" key="1">
    <citation type="submission" date="2014-07" db="EMBL/GenBank/DDBJ databases">
        <title>Genome of Flavobacterium reichenbachii LMG 25512.</title>
        <authorList>
            <person name="Stropko S.J."/>
            <person name="Pipes S.E."/>
            <person name="Newman J.D."/>
        </authorList>
    </citation>
    <scope>NUCLEOTIDE SEQUENCE [LARGE SCALE GENOMIC DNA]</scope>
    <source>
        <strain evidence="6 7">LMG 25512</strain>
    </source>
</reference>
<dbReference type="CDD" id="cd07185">
    <property type="entry name" value="OmpA_C-like"/>
    <property type="match status" value="1"/>
</dbReference>
<dbReference type="InterPro" id="IPR036737">
    <property type="entry name" value="OmpA-like_sf"/>
</dbReference>
<dbReference type="Gene3D" id="1.25.40.10">
    <property type="entry name" value="Tetratricopeptide repeat domain"/>
    <property type="match status" value="1"/>
</dbReference>
<evidence type="ECO:0000313" key="7">
    <source>
        <dbReference type="Proteomes" id="UP000028715"/>
    </source>
</evidence>
<dbReference type="Proteomes" id="UP000028715">
    <property type="component" value="Unassembled WGS sequence"/>
</dbReference>
<dbReference type="GO" id="GO:0009279">
    <property type="term" value="C:cell outer membrane"/>
    <property type="evidence" value="ECO:0007669"/>
    <property type="project" value="UniProtKB-SubCell"/>
</dbReference>
<dbReference type="RefSeq" id="WP_035689594.1">
    <property type="nucleotide sequence ID" value="NZ_JPRL01000003.1"/>
</dbReference>
<keyword evidence="6" id="KW-0966">Cell projection</keyword>
<dbReference type="eggNOG" id="COG2885">
    <property type="taxonomic scope" value="Bacteria"/>
</dbReference>
<keyword evidence="3" id="KW-0998">Cell outer membrane</keyword>
<evidence type="ECO:0000256" key="1">
    <source>
        <dbReference type="ARBA" id="ARBA00004442"/>
    </source>
</evidence>
<keyword evidence="6" id="KW-0969">Cilium</keyword>
<protein>
    <submittedName>
        <fullName evidence="6">Flagellar motor protein MotB</fullName>
    </submittedName>
</protein>
<evidence type="ECO:0000256" key="2">
    <source>
        <dbReference type="ARBA" id="ARBA00023136"/>
    </source>
</evidence>
<proteinExistence type="predicted"/>
<dbReference type="InterPro" id="IPR008969">
    <property type="entry name" value="CarboxyPept-like_regulatory"/>
</dbReference>
<dbReference type="Gene3D" id="2.120.10.30">
    <property type="entry name" value="TolB, C-terminal domain"/>
    <property type="match status" value="1"/>
</dbReference>
<dbReference type="Gene3D" id="2.60.40.1120">
    <property type="entry name" value="Carboxypeptidase-like, regulatory domain"/>
    <property type="match status" value="1"/>
</dbReference>
<dbReference type="SUPFAM" id="SSF48452">
    <property type="entry name" value="TPR-like"/>
    <property type="match status" value="1"/>
</dbReference>
<organism evidence="6 7">
    <name type="scientific">Flavobacterium reichenbachii</name>
    <dbReference type="NCBI Taxonomy" id="362418"/>
    <lineage>
        <taxon>Bacteria</taxon>
        <taxon>Pseudomonadati</taxon>
        <taxon>Bacteroidota</taxon>
        <taxon>Flavobacteriia</taxon>
        <taxon>Flavobacteriales</taxon>
        <taxon>Flavobacteriaceae</taxon>
        <taxon>Flavobacterium</taxon>
    </lineage>
</organism>
<keyword evidence="6" id="KW-0282">Flagellum</keyword>
<comment type="subcellular location">
    <subcellularLocation>
        <location evidence="1">Cell outer membrane</location>
    </subcellularLocation>
</comment>
<dbReference type="InterPro" id="IPR006665">
    <property type="entry name" value="OmpA-like"/>
</dbReference>
<evidence type="ECO:0000256" key="4">
    <source>
        <dbReference type="PROSITE-ProRule" id="PRU00473"/>
    </source>
</evidence>
<dbReference type="EMBL" id="JPRL01000003">
    <property type="protein sequence ID" value="KFF02902.1"/>
    <property type="molecule type" value="Genomic_DNA"/>
</dbReference>
<dbReference type="InterPro" id="IPR006664">
    <property type="entry name" value="OMP_bac"/>
</dbReference>
<dbReference type="InterPro" id="IPR011042">
    <property type="entry name" value="6-blade_b-propeller_TolB-like"/>
</dbReference>
<dbReference type="STRING" id="362418.IW19_22350"/>
<dbReference type="InterPro" id="IPR011990">
    <property type="entry name" value="TPR-like_helical_dom_sf"/>
</dbReference>
<keyword evidence="7" id="KW-1185">Reference proteome</keyword>
<evidence type="ECO:0000259" key="5">
    <source>
        <dbReference type="PROSITE" id="PS51123"/>
    </source>
</evidence>
<dbReference type="InterPro" id="IPR050330">
    <property type="entry name" value="Bact_OuterMem_StrucFunc"/>
</dbReference>
<dbReference type="SUPFAM" id="SSF49464">
    <property type="entry name" value="Carboxypeptidase regulatory domain-like"/>
    <property type="match status" value="1"/>
</dbReference>
<evidence type="ECO:0000313" key="6">
    <source>
        <dbReference type="EMBL" id="KFF02902.1"/>
    </source>
</evidence>
<dbReference type="InterPro" id="IPR011659">
    <property type="entry name" value="WD40"/>
</dbReference>
<feature type="domain" description="OmpA-like" evidence="5">
    <location>
        <begin position="519"/>
        <end position="640"/>
    </location>
</feature>
<dbReference type="SUPFAM" id="SSF82171">
    <property type="entry name" value="DPP6 N-terminal domain-like"/>
    <property type="match status" value="1"/>
</dbReference>